<dbReference type="InterPro" id="IPR003961">
    <property type="entry name" value="FN3_dom"/>
</dbReference>
<keyword evidence="3" id="KW-1185">Reference proteome</keyword>
<dbReference type="InterPro" id="IPR014867">
    <property type="entry name" value="Spore_coat_CotH_CotH2/3/7"/>
</dbReference>
<dbReference type="EMBL" id="JAFBEI010000009">
    <property type="protein sequence ID" value="MBM7635776.1"/>
    <property type="molecule type" value="Genomic_DNA"/>
</dbReference>
<keyword evidence="2" id="KW-0946">Virion</keyword>
<evidence type="ECO:0000313" key="2">
    <source>
        <dbReference type="EMBL" id="MBM7635776.1"/>
    </source>
</evidence>
<dbReference type="Proteomes" id="UP000809081">
    <property type="component" value="Unassembled WGS sequence"/>
</dbReference>
<gene>
    <name evidence="2" type="ORF">JOC31_000590</name>
</gene>
<dbReference type="PROSITE" id="PS50853">
    <property type="entry name" value="FN3"/>
    <property type="match status" value="1"/>
</dbReference>
<comment type="caution">
    <text evidence="2">The sequence shown here is derived from an EMBL/GenBank/DDBJ whole genome shotgun (WGS) entry which is preliminary data.</text>
</comment>
<evidence type="ECO:0000313" key="3">
    <source>
        <dbReference type="Proteomes" id="UP000809081"/>
    </source>
</evidence>
<dbReference type="Pfam" id="PF08757">
    <property type="entry name" value="CotH"/>
    <property type="match status" value="1"/>
</dbReference>
<dbReference type="InterPro" id="IPR013783">
    <property type="entry name" value="Ig-like_fold"/>
</dbReference>
<dbReference type="Gene3D" id="2.60.40.10">
    <property type="entry name" value="Immunoglobulins"/>
    <property type="match status" value="1"/>
</dbReference>
<evidence type="ECO:0000259" key="1">
    <source>
        <dbReference type="PROSITE" id="PS50853"/>
    </source>
</evidence>
<accession>A0ABS2PL14</accession>
<dbReference type="PANTHER" id="PTHR40050:SF1">
    <property type="entry name" value="INNER SPORE COAT PROTEIN H"/>
    <property type="match status" value="1"/>
</dbReference>
<feature type="domain" description="Fibronectin type-III" evidence="1">
    <location>
        <begin position="474"/>
        <end position="569"/>
    </location>
</feature>
<dbReference type="InterPro" id="IPR036116">
    <property type="entry name" value="FN3_sf"/>
</dbReference>
<name>A0ABS2PL14_9STRE</name>
<protein>
    <submittedName>
        <fullName evidence="2">Spore coat protein H</fullName>
    </submittedName>
</protein>
<dbReference type="PANTHER" id="PTHR40050">
    <property type="entry name" value="INNER SPORE COAT PROTEIN H"/>
    <property type="match status" value="1"/>
</dbReference>
<keyword evidence="2" id="KW-0167">Capsid protein</keyword>
<proteinExistence type="predicted"/>
<dbReference type="CDD" id="cd00063">
    <property type="entry name" value="FN3"/>
    <property type="match status" value="1"/>
</dbReference>
<organism evidence="2 3">
    <name type="scientific">Streptococcus saliviloxodontae</name>
    <dbReference type="NCBI Taxonomy" id="1349416"/>
    <lineage>
        <taxon>Bacteria</taxon>
        <taxon>Bacillati</taxon>
        <taxon>Bacillota</taxon>
        <taxon>Bacilli</taxon>
        <taxon>Lactobacillales</taxon>
        <taxon>Streptococcaceae</taxon>
        <taxon>Streptococcus</taxon>
    </lineage>
</organism>
<dbReference type="SUPFAM" id="SSF49265">
    <property type="entry name" value="Fibronectin type III"/>
    <property type="match status" value="1"/>
</dbReference>
<dbReference type="RefSeq" id="WP_205016695.1">
    <property type="nucleotide sequence ID" value="NZ_JAFBEI010000009.1"/>
</dbReference>
<sequence>MRKNKSLLGVVGLLLATIVLVVLAQLISGQSSNDKQTVTETKKEVNTYDDKNYHLADNTALYETTSRTDVKTMYLTIGTGSQSDNTNHTWSEVNGLSVYDYDKMGVSRYKVNAILQVGDENGPKAGTLGYDAQTPNVTVQVRGQTSSRNPQKNYKIAIKKDKGSYYGQTTINLNKHQTEGLRFRNMMAYTLLQDIPQLLSLRTEFVHLYVKDPNSTTPNDFIDYGLYTQVEQLNNAGKKAHNLDTSGQLYKINQFEFYKDDVIKLSSDATYDKKAFEEKLEIKGSDDHQKLLDLIDKVNDPSLDFDKVLDENLDRTNLAYWMAFNILMGNHDTQNRNMYFYSPLNSERWYFIPWDNDGSLFKTEYQIKGNPGDAAWETGVSNYWGNLLFRRALKTESFRKELTAAIEDLRQNYLTDQKITSLSTELSTVVSPFINKSPDSLKLGVNMTQYQEILNALPGEIAQNRQSFYDSFETPMPFFIGTPTKEVGNKMKITWDASYDFGKEDITYTVEVSTDYNFTSTIFKQDNLSLTTVTTDLPAAGQYYIRVKATNTSGKSQYAFDYYVTSESHKVTGVKSIFIDTDGTIKEDVYELN</sequence>
<reference evidence="2 3" key="1">
    <citation type="submission" date="2021-01" db="EMBL/GenBank/DDBJ databases">
        <title>Genomic Encyclopedia of Type Strains, Phase IV (KMG-IV): sequencing the most valuable type-strain genomes for metagenomic binning, comparative biology and taxonomic classification.</title>
        <authorList>
            <person name="Goeker M."/>
        </authorList>
    </citation>
    <scope>NUCLEOTIDE SEQUENCE [LARGE SCALE GENOMIC DNA]</scope>
    <source>
        <strain evidence="2 3">DSM 27513</strain>
    </source>
</reference>